<dbReference type="RefSeq" id="WP_219310300.1">
    <property type="nucleotide sequence ID" value="NZ_CP089054.1"/>
</dbReference>
<reference evidence="2" key="1">
    <citation type="journal article" date="2022" name="J Glob Antimicrob Resist">
        <title>Comparative analysis of IMP-4- and OXA-58-containing plasmids of three carbapenemase-producing Acinetobacter ursingii strains in the Netherlands.</title>
        <authorList>
            <person name="Hendrickx A.P.A."/>
            <person name="Schade R.P."/>
            <person name="Landman F."/>
            <person name="Bosch T."/>
            <person name="Schouls L.M."/>
            <person name="van Dijk K."/>
        </authorList>
    </citation>
    <scope>NUCLEOTIDE SEQUENCE</scope>
    <source>
        <strain evidence="2">RIVM_C010559</strain>
    </source>
</reference>
<dbReference type="EMBL" id="CP089054">
    <property type="protein sequence ID" value="UYF73859.1"/>
    <property type="molecule type" value="Genomic_DNA"/>
</dbReference>
<dbReference type="AlphaFoldDB" id="A0AA46S5F4"/>
<evidence type="ECO:0000313" key="2">
    <source>
        <dbReference type="EMBL" id="UYF73859.1"/>
    </source>
</evidence>
<geneLocation type="plasmid" evidence="2 3">
    <name>pRIVM_C010559_3</name>
</geneLocation>
<evidence type="ECO:0000313" key="3">
    <source>
        <dbReference type="Proteomes" id="UP001164064"/>
    </source>
</evidence>
<gene>
    <name evidence="2" type="ORF">LSO60_18980</name>
</gene>
<protein>
    <submittedName>
        <fullName evidence="2">Uncharacterized protein</fullName>
    </submittedName>
</protein>
<name>A0AA46S5F4_9GAMM</name>
<evidence type="ECO:0000256" key="1">
    <source>
        <dbReference type="SAM" id="SignalP"/>
    </source>
</evidence>
<proteinExistence type="predicted"/>
<dbReference type="GeneID" id="69584796"/>
<organism evidence="2 3">
    <name type="scientific">Acinetobacter ursingii</name>
    <dbReference type="NCBI Taxonomy" id="108980"/>
    <lineage>
        <taxon>Bacteria</taxon>
        <taxon>Pseudomonadati</taxon>
        <taxon>Pseudomonadota</taxon>
        <taxon>Gammaproteobacteria</taxon>
        <taxon>Moraxellales</taxon>
        <taxon>Moraxellaceae</taxon>
        <taxon>Acinetobacter</taxon>
    </lineage>
</organism>
<feature type="chain" id="PRO_5041397655" evidence="1">
    <location>
        <begin position="19"/>
        <end position="149"/>
    </location>
</feature>
<sequence length="149" mass="17047">MKNLLYIMALLVSCNTYAECLLETNQDEELSLELEKKGWNFQKYDELCQKLKAANAGIQISQVGMITQYQTTVSTSVFLYPLELEKKYNQRFLSQRGFYAIASNPVRTTEMQKGLKHINANYALNSLITDGGLPEMLNNIDKIRKVLKP</sequence>
<keyword evidence="2" id="KW-0614">Plasmid</keyword>
<accession>A0AA46S5F4</accession>
<feature type="signal peptide" evidence="1">
    <location>
        <begin position="1"/>
        <end position="18"/>
    </location>
</feature>
<keyword evidence="1" id="KW-0732">Signal</keyword>
<dbReference type="Proteomes" id="UP001164064">
    <property type="component" value="Plasmid pRIVM_C010559_3"/>
</dbReference>